<dbReference type="Pfam" id="PF25461">
    <property type="entry name" value="Beta-barrel_SelB"/>
    <property type="match status" value="1"/>
</dbReference>
<feature type="domain" description="Tr-type G" evidence="9">
    <location>
        <begin position="1"/>
        <end position="172"/>
    </location>
</feature>
<evidence type="ECO:0000256" key="1">
    <source>
        <dbReference type="ARBA" id="ARBA00004496"/>
    </source>
</evidence>
<dbReference type="GO" id="GO:0001514">
    <property type="term" value="P:selenocysteine incorporation"/>
    <property type="evidence" value="ECO:0007669"/>
    <property type="project" value="InterPro"/>
</dbReference>
<comment type="function">
    <text evidence="7">Translation factor necessary for the incorporation of selenocysteine into proteins. It probably replaces EF-Tu for the insertion of selenocysteine directed by the UGA codon. SelB binds GTP and GDP.</text>
</comment>
<dbReference type="AlphaFoldDB" id="A0A1H9NKC8"/>
<dbReference type="RefSeq" id="WP_092498917.1">
    <property type="nucleotide sequence ID" value="NZ_FOFG01000016.1"/>
</dbReference>
<evidence type="ECO:0000313" key="11">
    <source>
        <dbReference type="Proteomes" id="UP000199647"/>
    </source>
</evidence>
<dbReference type="STRING" id="1855383.SAMN05216548_11634"/>
<gene>
    <name evidence="10" type="ORF">SAMN05216548_11634</name>
</gene>
<dbReference type="InterPro" id="IPR027417">
    <property type="entry name" value="P-loop_NTPase"/>
</dbReference>
<dbReference type="SUPFAM" id="SSF50447">
    <property type="entry name" value="Translation proteins"/>
    <property type="match status" value="1"/>
</dbReference>
<dbReference type="CDD" id="cd03696">
    <property type="entry name" value="SelB_II"/>
    <property type="match status" value="1"/>
</dbReference>
<proteinExistence type="predicted"/>
<dbReference type="InterPro" id="IPR057335">
    <property type="entry name" value="Beta-barrel_SelB"/>
</dbReference>
<dbReference type="Pfam" id="PF09106">
    <property type="entry name" value="WHD_2nd_SelB"/>
    <property type="match status" value="1"/>
</dbReference>
<dbReference type="CDD" id="cd15491">
    <property type="entry name" value="selB_III"/>
    <property type="match status" value="1"/>
</dbReference>
<reference evidence="10 11" key="1">
    <citation type="submission" date="2016-10" db="EMBL/GenBank/DDBJ databases">
        <authorList>
            <person name="de Groot N.N."/>
        </authorList>
    </citation>
    <scope>NUCLEOTIDE SEQUENCE [LARGE SCALE GENOMIC DNA]</scope>
    <source>
        <strain evidence="10 11">A52C2</strain>
    </source>
</reference>
<dbReference type="OrthoDB" id="9803139at2"/>
<keyword evidence="10" id="KW-0251">Elongation factor</keyword>
<dbReference type="GO" id="GO:0003746">
    <property type="term" value="F:translation elongation factor activity"/>
    <property type="evidence" value="ECO:0007669"/>
    <property type="project" value="UniProtKB-KW"/>
</dbReference>
<dbReference type="InterPro" id="IPR009001">
    <property type="entry name" value="Transl_elong_EF1A/Init_IF2_C"/>
</dbReference>
<dbReference type="PROSITE" id="PS51722">
    <property type="entry name" value="G_TR_2"/>
    <property type="match status" value="1"/>
</dbReference>
<evidence type="ECO:0000313" key="10">
    <source>
        <dbReference type="EMBL" id="SER35843.1"/>
    </source>
</evidence>
<dbReference type="SUPFAM" id="SSF46785">
    <property type="entry name" value="Winged helix' DNA-binding domain"/>
    <property type="match status" value="3"/>
</dbReference>
<dbReference type="Gene3D" id="2.40.30.10">
    <property type="entry name" value="Translation factors"/>
    <property type="match status" value="1"/>
</dbReference>
<dbReference type="InterPro" id="IPR009000">
    <property type="entry name" value="Transl_B-barrel_sf"/>
</dbReference>
<keyword evidence="5" id="KW-0648">Protein biosynthesis</keyword>
<dbReference type="Proteomes" id="UP000199647">
    <property type="component" value="Unassembled WGS sequence"/>
</dbReference>
<organism evidence="10 11">
    <name type="scientific">Faunimonas pinastri</name>
    <dbReference type="NCBI Taxonomy" id="1855383"/>
    <lineage>
        <taxon>Bacteria</taxon>
        <taxon>Pseudomonadati</taxon>
        <taxon>Pseudomonadota</taxon>
        <taxon>Alphaproteobacteria</taxon>
        <taxon>Hyphomicrobiales</taxon>
        <taxon>Afifellaceae</taxon>
        <taxon>Faunimonas</taxon>
    </lineage>
</organism>
<dbReference type="InterPro" id="IPR004535">
    <property type="entry name" value="Transl_elong_SelB"/>
</dbReference>
<dbReference type="CDD" id="cd04171">
    <property type="entry name" value="SelB"/>
    <property type="match status" value="1"/>
</dbReference>
<evidence type="ECO:0000256" key="4">
    <source>
        <dbReference type="ARBA" id="ARBA00022741"/>
    </source>
</evidence>
<dbReference type="Gene3D" id="1.10.10.10">
    <property type="entry name" value="Winged helix-like DNA-binding domain superfamily/Winged helix DNA-binding domain"/>
    <property type="match status" value="3"/>
</dbReference>
<evidence type="ECO:0000256" key="8">
    <source>
        <dbReference type="ARBA" id="ARBA00031615"/>
    </source>
</evidence>
<dbReference type="Pfam" id="PF00009">
    <property type="entry name" value="GTP_EFTU"/>
    <property type="match status" value="1"/>
</dbReference>
<evidence type="ECO:0000259" key="9">
    <source>
        <dbReference type="PROSITE" id="PS51722"/>
    </source>
</evidence>
<dbReference type="NCBIfam" id="TIGR00475">
    <property type="entry name" value="selB"/>
    <property type="match status" value="1"/>
</dbReference>
<dbReference type="InterPro" id="IPR036388">
    <property type="entry name" value="WH-like_DNA-bd_sf"/>
</dbReference>
<dbReference type="InterPro" id="IPR015191">
    <property type="entry name" value="SelB_WHD4"/>
</dbReference>
<dbReference type="Pfam" id="PF03144">
    <property type="entry name" value="GTP_EFTU_D2"/>
    <property type="match status" value="1"/>
</dbReference>
<dbReference type="InterPro" id="IPR004161">
    <property type="entry name" value="EFTu-like_2"/>
</dbReference>
<dbReference type="GO" id="GO:0003723">
    <property type="term" value="F:RNA binding"/>
    <property type="evidence" value="ECO:0007669"/>
    <property type="project" value="InterPro"/>
</dbReference>
<dbReference type="InterPro" id="IPR036390">
    <property type="entry name" value="WH_DNA-bd_sf"/>
</dbReference>
<dbReference type="PANTHER" id="PTHR43721">
    <property type="entry name" value="ELONGATION FACTOR TU-RELATED"/>
    <property type="match status" value="1"/>
</dbReference>
<dbReference type="SUPFAM" id="SSF52540">
    <property type="entry name" value="P-loop containing nucleoside triphosphate hydrolases"/>
    <property type="match status" value="1"/>
</dbReference>
<evidence type="ECO:0000256" key="7">
    <source>
        <dbReference type="ARBA" id="ARBA00025526"/>
    </source>
</evidence>
<evidence type="ECO:0000256" key="5">
    <source>
        <dbReference type="ARBA" id="ARBA00022917"/>
    </source>
</evidence>
<sequence>MIVGTAGHIDHGKTSLVKALSGVDTDRLKEEKARGITIDLGFAYVPAGEGHVLGFVDVPGHERFVHTMLAGASGIDMALLVVAADDGPMPQTSEHLAILDLLGVERGIVALSKADLVSPERLAEVTAEIDTLLEPTGLAGSPVVPVSTLTGEGVAELKARLIQAEQDFVRARTGGRFRLAVDRCFTLQGAGTVVTGTVLSGAVSVGDRVLVSPSALPARVRSIHAQNRPAERGVAGQRCALNLVGEAISKEAIHRGDVVLDPALHAPTDRIDADLRVLPSERKAIGHWFPVRLHHHAAEVGARIALLGEHSVRPGGTGRVQLVLDTPIAATVGDRYVIRDVSAQRTIGGGRLLDLRPPARKRRTAERLAQLDALTATDPAAALSALLDIAPFWVDVTTFMRDRALSEEQSATLLAAVAPQTLPGDGRVIALSPAQWQRFSATATETLERFHAEAPDVQGLGREKLRSLADPKLPPDGVAAALQMLARAGLVSIEGAFVRLPTHEVRLTEADEEIWRELFGHLGDGERFRPPRVRDLAGLLAVPEGNVRRVLKLCARLGRVDEIAHDHFFLRATTREMVGIAMDVAGKTREGQFNAALFRDRMNNGRKVAIQILEFFDHAGLTLRRGDLRRLNPQALDLFGATEAVGIERSALPHGQETTRPDP</sequence>
<protein>
    <recommendedName>
        <fullName evidence="2">Selenocysteine-specific elongation factor</fullName>
    </recommendedName>
    <alternativeName>
        <fullName evidence="8">SelB translation factor</fullName>
    </alternativeName>
</protein>
<keyword evidence="6" id="KW-0342">GTP-binding</keyword>
<dbReference type="InterPro" id="IPR000795">
    <property type="entry name" value="T_Tr_GTP-bd_dom"/>
</dbReference>
<dbReference type="Gene3D" id="3.40.50.300">
    <property type="entry name" value="P-loop containing nucleotide triphosphate hydrolases"/>
    <property type="match status" value="1"/>
</dbReference>
<keyword evidence="11" id="KW-1185">Reference proteome</keyword>
<keyword evidence="3" id="KW-0963">Cytoplasm</keyword>
<accession>A0A1H9NKC8</accession>
<dbReference type="EMBL" id="FOFG01000016">
    <property type="protein sequence ID" value="SER35843.1"/>
    <property type="molecule type" value="Genomic_DNA"/>
</dbReference>
<evidence type="ECO:0000256" key="2">
    <source>
        <dbReference type="ARBA" id="ARBA00015953"/>
    </source>
</evidence>
<dbReference type="InterPro" id="IPR015190">
    <property type="entry name" value="Elong_fac_SelB-wing-hlx_typ-2"/>
</dbReference>
<dbReference type="Pfam" id="PF09107">
    <property type="entry name" value="WHD_3rd_SelB"/>
    <property type="match status" value="1"/>
</dbReference>
<dbReference type="GO" id="GO:0005737">
    <property type="term" value="C:cytoplasm"/>
    <property type="evidence" value="ECO:0007669"/>
    <property type="project" value="UniProtKB-SubCell"/>
</dbReference>
<comment type="subcellular location">
    <subcellularLocation>
        <location evidence="1">Cytoplasm</location>
    </subcellularLocation>
</comment>
<dbReference type="SUPFAM" id="SSF50465">
    <property type="entry name" value="EF-Tu/eEF-1alpha/eIF2-gamma C-terminal domain"/>
    <property type="match status" value="1"/>
</dbReference>
<dbReference type="GO" id="GO:0004020">
    <property type="term" value="F:adenylylsulfate kinase activity"/>
    <property type="evidence" value="ECO:0007669"/>
    <property type="project" value="UniProtKB-EC"/>
</dbReference>
<dbReference type="InterPro" id="IPR050055">
    <property type="entry name" value="EF-Tu_GTPase"/>
</dbReference>
<dbReference type="GO" id="GO:0005525">
    <property type="term" value="F:GTP binding"/>
    <property type="evidence" value="ECO:0007669"/>
    <property type="project" value="UniProtKB-KW"/>
</dbReference>
<keyword evidence="4" id="KW-0547">Nucleotide-binding</keyword>
<dbReference type="PANTHER" id="PTHR43721:SF11">
    <property type="entry name" value="SELENOCYSTEINE-SPECIFIC ELONGATION FACTOR"/>
    <property type="match status" value="1"/>
</dbReference>
<dbReference type="GO" id="GO:0003924">
    <property type="term" value="F:GTPase activity"/>
    <property type="evidence" value="ECO:0007669"/>
    <property type="project" value="InterPro"/>
</dbReference>
<dbReference type="PRINTS" id="PR00315">
    <property type="entry name" value="ELONGATNFCT"/>
</dbReference>
<name>A0A1H9NKC8_9HYPH</name>
<evidence type="ECO:0000256" key="3">
    <source>
        <dbReference type="ARBA" id="ARBA00022490"/>
    </source>
</evidence>
<evidence type="ECO:0000256" key="6">
    <source>
        <dbReference type="ARBA" id="ARBA00023134"/>
    </source>
</evidence>